<evidence type="ECO:0000313" key="2">
    <source>
        <dbReference type="Proteomes" id="UP000247647"/>
    </source>
</evidence>
<accession>A0A318YTD6</accession>
<evidence type="ECO:0000313" key="1">
    <source>
        <dbReference type="EMBL" id="PYH38035.1"/>
    </source>
</evidence>
<dbReference type="RefSeq" id="XP_025483513.1">
    <property type="nucleotide sequence ID" value="XM_025618252.1"/>
</dbReference>
<dbReference type="Proteomes" id="UP000247647">
    <property type="component" value="Unassembled WGS sequence"/>
</dbReference>
<protein>
    <submittedName>
        <fullName evidence="1">Uncharacterized protein</fullName>
    </submittedName>
</protein>
<gene>
    <name evidence="1" type="ORF">BO87DRAFT_161595</name>
</gene>
<name>A0A318YTD6_ASPNB</name>
<sequence>MSSFSILPASTTTLAMCELYPPRTYRSFNDCKTEISVLWGRLRERERDVNHKISTTSESAEEGDWPH</sequence>
<proteinExistence type="predicted"/>
<reference evidence="1" key="1">
    <citation type="submission" date="2016-12" db="EMBL/GenBank/DDBJ databases">
        <title>The genomes of Aspergillus section Nigri reveals drivers in fungal speciation.</title>
        <authorList>
            <consortium name="DOE Joint Genome Institute"/>
            <person name="Vesth T.C."/>
            <person name="Nybo J."/>
            <person name="Theobald S."/>
            <person name="Brandl J."/>
            <person name="Frisvad J.C."/>
            <person name="Nielsen K.F."/>
            <person name="Lyhne E.K."/>
            <person name="Kogle M.E."/>
            <person name="Kuo A."/>
            <person name="Riley R."/>
            <person name="Clum A."/>
            <person name="Nolan M."/>
            <person name="Lipzen A."/>
            <person name="Salamov A."/>
            <person name="Henrissat B."/>
            <person name="Wiebenga A."/>
            <person name="De Vries R.P."/>
            <person name="Grigoriev I.V."/>
            <person name="Mortensen U.H."/>
            <person name="Andersen M.R."/>
            <person name="Baker S.E."/>
        </authorList>
    </citation>
    <scope>NUCLEOTIDE SEQUENCE [LARGE SCALE GENOMIC DNA]</scope>
    <source>
        <strain evidence="1">CBS 115656</strain>
    </source>
</reference>
<dbReference type="GeneID" id="37120708"/>
<dbReference type="EMBL" id="KZ821448">
    <property type="protein sequence ID" value="PYH38035.1"/>
    <property type="molecule type" value="Genomic_DNA"/>
</dbReference>
<dbReference type="OrthoDB" id="76567at2759"/>
<keyword evidence="2" id="KW-1185">Reference proteome</keyword>
<organism evidence="1 2">
    <name type="scientific">Aspergillus neoniger (strain CBS 115656)</name>
    <dbReference type="NCBI Taxonomy" id="1448310"/>
    <lineage>
        <taxon>Eukaryota</taxon>
        <taxon>Fungi</taxon>
        <taxon>Dikarya</taxon>
        <taxon>Ascomycota</taxon>
        <taxon>Pezizomycotina</taxon>
        <taxon>Eurotiomycetes</taxon>
        <taxon>Eurotiomycetidae</taxon>
        <taxon>Eurotiales</taxon>
        <taxon>Aspergillaceae</taxon>
        <taxon>Aspergillus</taxon>
        <taxon>Aspergillus subgen. Circumdati</taxon>
    </lineage>
</organism>
<dbReference type="AlphaFoldDB" id="A0A318YTD6"/>